<accession>A0A8H6VVE7</accession>
<proteinExistence type="predicted"/>
<name>A0A8H6VVE7_MYCCL</name>
<organism evidence="1 2">
    <name type="scientific">Mycena chlorophos</name>
    <name type="common">Agaric fungus</name>
    <name type="synonym">Agaricus chlorophos</name>
    <dbReference type="NCBI Taxonomy" id="658473"/>
    <lineage>
        <taxon>Eukaryota</taxon>
        <taxon>Fungi</taxon>
        <taxon>Dikarya</taxon>
        <taxon>Basidiomycota</taxon>
        <taxon>Agaricomycotina</taxon>
        <taxon>Agaricomycetes</taxon>
        <taxon>Agaricomycetidae</taxon>
        <taxon>Agaricales</taxon>
        <taxon>Marasmiineae</taxon>
        <taxon>Mycenaceae</taxon>
        <taxon>Mycena</taxon>
    </lineage>
</organism>
<protein>
    <submittedName>
        <fullName evidence="1">Uncharacterized protein</fullName>
    </submittedName>
</protein>
<keyword evidence="2" id="KW-1185">Reference proteome</keyword>
<comment type="caution">
    <text evidence="1">The sequence shown here is derived from an EMBL/GenBank/DDBJ whole genome shotgun (WGS) entry which is preliminary data.</text>
</comment>
<dbReference type="EMBL" id="JACAZE010000024">
    <property type="protein sequence ID" value="KAF7291543.1"/>
    <property type="molecule type" value="Genomic_DNA"/>
</dbReference>
<dbReference type="OrthoDB" id="3006414at2759"/>
<dbReference type="AlphaFoldDB" id="A0A8H6VVE7"/>
<dbReference type="Proteomes" id="UP000613580">
    <property type="component" value="Unassembled WGS sequence"/>
</dbReference>
<reference evidence="1" key="1">
    <citation type="submission" date="2020-05" db="EMBL/GenBank/DDBJ databases">
        <title>Mycena genomes resolve the evolution of fungal bioluminescence.</title>
        <authorList>
            <person name="Tsai I.J."/>
        </authorList>
    </citation>
    <scope>NUCLEOTIDE SEQUENCE</scope>
    <source>
        <strain evidence="1">110903Hualien_Pintung</strain>
    </source>
</reference>
<sequence>MTGASTLIVLGATRNAYYVGHGRRFFVEGLPESFMEHAKNSLVISRTPWISMNNVTGAWICHDIVSGNFHFNADIDPTLRGKLAGMNGAEFVTLPHNPDPKFHCVKSKATGTWSAVLPDRMVSDLTATKVGERTSTTFDNSFKGILFGTGTTYLVMFNWGFLASLDDDVRLDSEHPLNQILKQFNTGWGLEHGSTLSSTPWISMNNVTGAWICLDEATKEWHFSANIDENLRGMLSGANCAEFVTYPHDSRTTFYCAKGKETGAWNAMLSPSMFLKLQLIKLQVGSDDFNIAFMGMIFGKGKTYIVLFESGFYAHLDDEVESRGSEHPLYAILQKHEKGWCIERGSMLSSFDSRYYFLKLRQPGSDVVEMHWNLPPLVAEKLNELRKTAESPEEREALAQQEATSSSLLENQVRMQMQANSMSAFAAQNAWTSTVLHTEPTTQVFRKWFG</sequence>
<gene>
    <name evidence="1" type="ORF">HMN09_01245400</name>
</gene>
<evidence type="ECO:0000313" key="2">
    <source>
        <dbReference type="Proteomes" id="UP000613580"/>
    </source>
</evidence>
<evidence type="ECO:0000313" key="1">
    <source>
        <dbReference type="EMBL" id="KAF7291543.1"/>
    </source>
</evidence>